<proteinExistence type="predicted"/>
<dbReference type="HOGENOM" id="CLU_1959451_0_0_1"/>
<evidence type="ECO:0000313" key="3">
    <source>
        <dbReference type="EMBL" id="KDN67192.1"/>
    </source>
</evidence>
<feature type="chain" id="PRO_5001634799" evidence="2">
    <location>
        <begin position="23"/>
        <end position="128"/>
    </location>
</feature>
<feature type="region of interest" description="Disordered" evidence="1">
    <location>
        <begin position="31"/>
        <end position="68"/>
    </location>
</feature>
<sequence length="128" mass="13656">MHLSNSLFATVLAFMAFDQAAAINPPKNSANHDILNSATGTPAATPTMRAQELARRNSGRSLSPPHTAPCPFALLGAPTLRMAPPATAATSRLEPAGSARWKQDDPCLFLPRLFDLRMTEEAPGWAGF</sequence>
<dbReference type="EMBL" id="JMSE01000836">
    <property type="protein sequence ID" value="KDN67192.1"/>
    <property type="molecule type" value="Genomic_DNA"/>
</dbReference>
<reference evidence="4" key="1">
    <citation type="journal article" date="2014" name="Genome Announc.">
        <title>Draft genome sequence of Colletotrichum sublineola, a destructive pathogen of cultivated sorghum.</title>
        <authorList>
            <person name="Baroncelli R."/>
            <person name="Sanz-Martin J.M."/>
            <person name="Rech G.E."/>
            <person name="Sukno S.A."/>
            <person name="Thon M.R."/>
        </authorList>
    </citation>
    <scope>NUCLEOTIDE SEQUENCE [LARGE SCALE GENOMIC DNA]</scope>
    <source>
        <strain evidence="4">TX430BB</strain>
    </source>
</reference>
<protein>
    <submittedName>
        <fullName evidence="3">Uncharacterized protein</fullName>
    </submittedName>
</protein>
<comment type="caution">
    <text evidence="3">The sequence shown here is derived from an EMBL/GenBank/DDBJ whole genome shotgun (WGS) entry which is preliminary data.</text>
</comment>
<evidence type="ECO:0000256" key="2">
    <source>
        <dbReference type="SAM" id="SignalP"/>
    </source>
</evidence>
<dbReference type="Proteomes" id="UP000027238">
    <property type="component" value="Unassembled WGS sequence"/>
</dbReference>
<feature type="signal peptide" evidence="2">
    <location>
        <begin position="1"/>
        <end position="22"/>
    </location>
</feature>
<organism evidence="3 4">
    <name type="scientific">Colletotrichum sublineola</name>
    <name type="common">Sorghum anthracnose fungus</name>
    <dbReference type="NCBI Taxonomy" id="1173701"/>
    <lineage>
        <taxon>Eukaryota</taxon>
        <taxon>Fungi</taxon>
        <taxon>Dikarya</taxon>
        <taxon>Ascomycota</taxon>
        <taxon>Pezizomycotina</taxon>
        <taxon>Sordariomycetes</taxon>
        <taxon>Hypocreomycetidae</taxon>
        <taxon>Glomerellales</taxon>
        <taxon>Glomerellaceae</taxon>
        <taxon>Colletotrichum</taxon>
        <taxon>Colletotrichum graminicola species complex</taxon>
    </lineage>
</organism>
<dbReference type="AlphaFoldDB" id="A0A066XE76"/>
<keyword evidence="2" id="KW-0732">Signal</keyword>
<name>A0A066XE76_COLSU</name>
<feature type="compositionally biased region" description="Polar residues" evidence="1">
    <location>
        <begin position="31"/>
        <end position="44"/>
    </location>
</feature>
<evidence type="ECO:0000256" key="1">
    <source>
        <dbReference type="SAM" id="MobiDB-lite"/>
    </source>
</evidence>
<accession>A0A066XE76</accession>
<keyword evidence="4" id="KW-1185">Reference proteome</keyword>
<evidence type="ECO:0000313" key="4">
    <source>
        <dbReference type="Proteomes" id="UP000027238"/>
    </source>
</evidence>
<gene>
    <name evidence="3" type="ORF">CSUB01_06818</name>
</gene>